<name>A0A1Q3CWC0_CEPFO</name>
<dbReference type="AlphaFoldDB" id="A0A1Q3CWC0"/>
<accession>A0A1Q3CWC0</accession>
<dbReference type="InParanoid" id="A0A1Q3CWC0"/>
<sequence length="289" mass="31654">FDGLPFISITPSDYQAASAFTTLTLLAKFASCVPSVNSFDHHINSTWGLSKPATVGLLDHRHITIQLHSLDDLSLAWSRESRAFNNKSFLLLRWSPDSCRRDSPLAAVSGLPLPLHNPSILKSIGDSLGRYLRSDANTIKFKHPRATRICVELDLSALPPPTFIVAIGDLKLHQRIIFESRLLFCPHCRLQGHGAPNCRSLKMKLASVLAPPAAPSGKDNCGGLLPAGSVSSRLPNLVHPLPPDALPRRPQGVCENAQCPPPSQISLFFGLRQSQNFLYKGSIVIYNFR</sequence>
<proteinExistence type="predicted"/>
<dbReference type="Pfam" id="PF14111">
    <property type="entry name" value="DUF4283"/>
    <property type="match status" value="1"/>
</dbReference>
<gene>
    <name evidence="2" type="ORF">CFOL_v3_27885</name>
</gene>
<evidence type="ECO:0000313" key="2">
    <source>
        <dbReference type="EMBL" id="GAV84441.1"/>
    </source>
</evidence>
<reference evidence="3" key="1">
    <citation type="submission" date="2016-04" db="EMBL/GenBank/DDBJ databases">
        <title>Cephalotus genome sequencing.</title>
        <authorList>
            <person name="Fukushima K."/>
            <person name="Hasebe M."/>
            <person name="Fang X."/>
        </authorList>
    </citation>
    <scope>NUCLEOTIDE SEQUENCE [LARGE SCALE GENOMIC DNA]</scope>
    <source>
        <strain evidence="3">cv. St1</strain>
    </source>
</reference>
<dbReference type="PANTHER" id="PTHR31286:SF99">
    <property type="entry name" value="DUF4283 DOMAIN-CONTAINING PROTEIN"/>
    <property type="match status" value="1"/>
</dbReference>
<protein>
    <submittedName>
        <fullName evidence="2">DUF4283 domain-containing protein</fullName>
    </submittedName>
</protein>
<evidence type="ECO:0000313" key="3">
    <source>
        <dbReference type="Proteomes" id="UP000187406"/>
    </source>
</evidence>
<feature type="non-terminal residue" evidence="2">
    <location>
        <position position="1"/>
    </location>
</feature>
<feature type="domain" description="DUF4283" evidence="1">
    <location>
        <begin position="23"/>
        <end position="98"/>
    </location>
</feature>
<dbReference type="Proteomes" id="UP000187406">
    <property type="component" value="Unassembled WGS sequence"/>
</dbReference>
<dbReference type="InterPro" id="IPR025558">
    <property type="entry name" value="DUF4283"/>
</dbReference>
<dbReference type="PANTHER" id="PTHR31286">
    <property type="entry name" value="GLYCINE-RICH CELL WALL STRUCTURAL PROTEIN 1.8-LIKE"/>
    <property type="match status" value="1"/>
</dbReference>
<evidence type="ECO:0000259" key="1">
    <source>
        <dbReference type="Pfam" id="PF14111"/>
    </source>
</evidence>
<comment type="caution">
    <text evidence="2">The sequence shown here is derived from an EMBL/GenBank/DDBJ whole genome shotgun (WGS) entry which is preliminary data.</text>
</comment>
<organism evidence="2 3">
    <name type="scientific">Cephalotus follicularis</name>
    <name type="common">Albany pitcher plant</name>
    <dbReference type="NCBI Taxonomy" id="3775"/>
    <lineage>
        <taxon>Eukaryota</taxon>
        <taxon>Viridiplantae</taxon>
        <taxon>Streptophyta</taxon>
        <taxon>Embryophyta</taxon>
        <taxon>Tracheophyta</taxon>
        <taxon>Spermatophyta</taxon>
        <taxon>Magnoliopsida</taxon>
        <taxon>eudicotyledons</taxon>
        <taxon>Gunneridae</taxon>
        <taxon>Pentapetalae</taxon>
        <taxon>rosids</taxon>
        <taxon>fabids</taxon>
        <taxon>Oxalidales</taxon>
        <taxon>Cephalotaceae</taxon>
        <taxon>Cephalotus</taxon>
    </lineage>
</organism>
<dbReference type="EMBL" id="BDDD01003218">
    <property type="protein sequence ID" value="GAV84441.1"/>
    <property type="molecule type" value="Genomic_DNA"/>
</dbReference>
<dbReference type="InterPro" id="IPR040256">
    <property type="entry name" value="At4g02000-like"/>
</dbReference>
<keyword evidence="3" id="KW-1185">Reference proteome</keyword>
<dbReference type="OrthoDB" id="1751950at2759"/>